<evidence type="ECO:0000256" key="8">
    <source>
        <dbReference type="RuleBase" id="RU000461"/>
    </source>
</evidence>
<comment type="similarity">
    <text evidence="1 8">Belongs to the cytochrome P450 family.</text>
</comment>
<evidence type="ECO:0000256" key="5">
    <source>
        <dbReference type="ARBA" id="ARBA00023004"/>
    </source>
</evidence>
<dbReference type="GO" id="GO:0020037">
    <property type="term" value="F:heme binding"/>
    <property type="evidence" value="ECO:0007669"/>
    <property type="project" value="InterPro"/>
</dbReference>
<evidence type="ECO:0000256" key="4">
    <source>
        <dbReference type="ARBA" id="ARBA00023002"/>
    </source>
</evidence>
<evidence type="ECO:0000256" key="3">
    <source>
        <dbReference type="ARBA" id="ARBA00022723"/>
    </source>
</evidence>
<reference evidence="9" key="1">
    <citation type="submission" date="2021-02" db="EMBL/GenBank/DDBJ databases">
        <authorList>
            <person name="Nowell W R."/>
        </authorList>
    </citation>
    <scope>NUCLEOTIDE SEQUENCE</scope>
</reference>
<feature type="binding site" description="axial binding residue" evidence="7">
    <location>
        <position position="99"/>
    </location>
    <ligand>
        <name>heme</name>
        <dbReference type="ChEBI" id="CHEBI:30413"/>
    </ligand>
    <ligandPart>
        <name>Fe</name>
        <dbReference type="ChEBI" id="CHEBI:18248"/>
    </ligandPart>
</feature>
<keyword evidence="4 8" id="KW-0560">Oxidoreductase</keyword>
<evidence type="ECO:0000256" key="2">
    <source>
        <dbReference type="ARBA" id="ARBA00022617"/>
    </source>
</evidence>
<evidence type="ECO:0000256" key="7">
    <source>
        <dbReference type="PIRSR" id="PIRSR602401-1"/>
    </source>
</evidence>
<dbReference type="PANTHER" id="PTHR24291:SF50">
    <property type="entry name" value="BIFUNCTIONAL ALBAFLAVENONE MONOOXYGENASE_TERPENE SYNTHASE"/>
    <property type="match status" value="1"/>
</dbReference>
<dbReference type="SUPFAM" id="SSF48264">
    <property type="entry name" value="Cytochrome P450"/>
    <property type="match status" value="1"/>
</dbReference>
<dbReference type="PROSITE" id="PS00086">
    <property type="entry name" value="CYTOCHROME_P450"/>
    <property type="match status" value="1"/>
</dbReference>
<dbReference type="GO" id="GO:0004497">
    <property type="term" value="F:monooxygenase activity"/>
    <property type="evidence" value="ECO:0007669"/>
    <property type="project" value="UniProtKB-KW"/>
</dbReference>
<dbReference type="Proteomes" id="UP000677228">
    <property type="component" value="Unassembled WGS sequence"/>
</dbReference>
<evidence type="ECO:0000313" key="11">
    <source>
        <dbReference type="Proteomes" id="UP000677228"/>
    </source>
</evidence>
<dbReference type="Proteomes" id="UP000682733">
    <property type="component" value="Unassembled WGS sequence"/>
</dbReference>
<keyword evidence="6 8" id="KW-0503">Monooxygenase</keyword>
<dbReference type="PRINTS" id="PR00385">
    <property type="entry name" value="P450"/>
</dbReference>
<evidence type="ECO:0008006" key="12">
    <source>
        <dbReference type="Google" id="ProtNLM"/>
    </source>
</evidence>
<dbReference type="InterPro" id="IPR036396">
    <property type="entry name" value="Cyt_P450_sf"/>
</dbReference>
<dbReference type="InterPro" id="IPR050196">
    <property type="entry name" value="Cytochrome_P450_Monoox"/>
</dbReference>
<keyword evidence="3 7" id="KW-0479">Metal-binding</keyword>
<dbReference type="InterPro" id="IPR002401">
    <property type="entry name" value="Cyt_P450_E_grp-I"/>
</dbReference>
<dbReference type="PRINTS" id="PR00463">
    <property type="entry name" value="EP450I"/>
</dbReference>
<keyword evidence="2 7" id="KW-0349">Heme</keyword>
<dbReference type="Gene3D" id="1.10.630.10">
    <property type="entry name" value="Cytochrome P450"/>
    <property type="match status" value="1"/>
</dbReference>
<evidence type="ECO:0000256" key="1">
    <source>
        <dbReference type="ARBA" id="ARBA00010617"/>
    </source>
</evidence>
<evidence type="ECO:0000313" key="9">
    <source>
        <dbReference type="EMBL" id="CAF1447585.1"/>
    </source>
</evidence>
<dbReference type="PANTHER" id="PTHR24291">
    <property type="entry name" value="CYTOCHROME P450 FAMILY 4"/>
    <property type="match status" value="1"/>
</dbReference>
<accession>A0A8S2FFG3</accession>
<proteinExistence type="inferred from homology"/>
<gene>
    <name evidence="9" type="ORF">OVA965_LOCUS34692</name>
    <name evidence="10" type="ORF">TMI583_LOCUS35630</name>
</gene>
<name>A0A8S2FFG3_9BILA</name>
<comment type="caution">
    <text evidence="9">The sequence shown here is derived from an EMBL/GenBank/DDBJ whole genome shotgun (WGS) entry which is preliminary data.</text>
</comment>
<dbReference type="EMBL" id="CAJNOK010029433">
    <property type="protein sequence ID" value="CAF1447585.1"/>
    <property type="molecule type" value="Genomic_DNA"/>
</dbReference>
<dbReference type="Pfam" id="PF00067">
    <property type="entry name" value="p450"/>
    <property type="match status" value="1"/>
</dbReference>
<dbReference type="GO" id="GO:0005506">
    <property type="term" value="F:iron ion binding"/>
    <property type="evidence" value="ECO:0007669"/>
    <property type="project" value="InterPro"/>
</dbReference>
<evidence type="ECO:0000313" key="10">
    <source>
        <dbReference type="EMBL" id="CAF4242854.1"/>
    </source>
</evidence>
<evidence type="ECO:0000256" key="6">
    <source>
        <dbReference type="ARBA" id="ARBA00023033"/>
    </source>
</evidence>
<dbReference type="GO" id="GO:0016705">
    <property type="term" value="F:oxidoreductase activity, acting on paired donors, with incorporation or reduction of molecular oxygen"/>
    <property type="evidence" value="ECO:0007669"/>
    <property type="project" value="InterPro"/>
</dbReference>
<keyword evidence="5 7" id="KW-0408">Iron</keyword>
<protein>
    <recommendedName>
        <fullName evidence="12">Cytochrome P450</fullName>
    </recommendedName>
</protein>
<comment type="cofactor">
    <cofactor evidence="7">
        <name>heme</name>
        <dbReference type="ChEBI" id="CHEBI:30413"/>
    </cofactor>
</comment>
<organism evidence="9 11">
    <name type="scientific">Didymodactylos carnosus</name>
    <dbReference type="NCBI Taxonomy" id="1234261"/>
    <lineage>
        <taxon>Eukaryota</taxon>
        <taxon>Metazoa</taxon>
        <taxon>Spiralia</taxon>
        <taxon>Gnathifera</taxon>
        <taxon>Rotifera</taxon>
        <taxon>Eurotatoria</taxon>
        <taxon>Bdelloidea</taxon>
        <taxon>Philodinida</taxon>
        <taxon>Philodinidae</taxon>
        <taxon>Didymodactylos</taxon>
    </lineage>
</organism>
<dbReference type="AlphaFoldDB" id="A0A8S2FFG3"/>
<dbReference type="InterPro" id="IPR017972">
    <property type="entry name" value="Cyt_P450_CS"/>
</dbReference>
<dbReference type="EMBL" id="CAJOBA010051264">
    <property type="protein sequence ID" value="CAF4242854.1"/>
    <property type="molecule type" value="Genomic_DNA"/>
</dbReference>
<dbReference type="InterPro" id="IPR001128">
    <property type="entry name" value="Cyt_P450"/>
</dbReference>
<feature type="non-terminal residue" evidence="9">
    <location>
        <position position="140"/>
    </location>
</feature>
<sequence>MFYRHVDQLVYVHCVIKEVLRYAPIIDAAARECEQNDSSFNGIEVRKGDTIIIPLQNLHRDPRYWKLNPNEFLPERFLTDDQDHRSMALIPFGAGHRQCVGQDLARYELKLIVVQLMKSVTFIDGGEQMNSGGYSQRVAV</sequence>